<sequence>MAGRTFTYEVQRTSGADPATLFDLLSDGSRWSEWAKPIVPTSSLITKGDPEPGGVGAIRKVGLGPLGLREQTVAHEQDKLHGYVLLTPSPMRDYRGDVQLSPRADGGTDITWSGSFTERLPGTGALTARLLRAMIASLAGKLARAAERL</sequence>
<dbReference type="Pfam" id="PF10604">
    <property type="entry name" value="Polyketide_cyc2"/>
    <property type="match status" value="1"/>
</dbReference>
<dbReference type="InterPro" id="IPR019587">
    <property type="entry name" value="Polyketide_cyclase/dehydratase"/>
</dbReference>
<reference evidence="1 2" key="1">
    <citation type="submission" date="2017-06" db="EMBL/GenBank/DDBJ databases">
        <authorList>
            <person name="Kim H.J."/>
            <person name="Triplett B.A."/>
        </authorList>
    </citation>
    <scope>NUCLEOTIDE SEQUENCE [LARGE SCALE GENOMIC DNA]</scope>
    <source>
        <strain evidence="1 2">DSM 45207</strain>
    </source>
</reference>
<gene>
    <name evidence="1" type="ORF">SAMN06265360_114127</name>
</gene>
<dbReference type="EMBL" id="FZNW01000014">
    <property type="protein sequence ID" value="SNR68546.1"/>
    <property type="molecule type" value="Genomic_DNA"/>
</dbReference>
<name>A0A238YB95_9PSEU</name>
<dbReference type="RefSeq" id="WP_089302209.1">
    <property type="nucleotide sequence ID" value="NZ_FZNW01000014.1"/>
</dbReference>
<dbReference type="CDD" id="cd07821">
    <property type="entry name" value="PYR_PYL_RCAR_like"/>
    <property type="match status" value="1"/>
</dbReference>
<evidence type="ECO:0000313" key="1">
    <source>
        <dbReference type="EMBL" id="SNR68546.1"/>
    </source>
</evidence>
<dbReference type="InterPro" id="IPR023393">
    <property type="entry name" value="START-like_dom_sf"/>
</dbReference>
<accession>A0A238YB95</accession>
<dbReference type="SUPFAM" id="SSF55961">
    <property type="entry name" value="Bet v1-like"/>
    <property type="match status" value="1"/>
</dbReference>
<keyword evidence="2" id="KW-1185">Reference proteome</keyword>
<organism evidence="1 2">
    <name type="scientific">Haloechinothrix alba</name>
    <dbReference type="NCBI Taxonomy" id="664784"/>
    <lineage>
        <taxon>Bacteria</taxon>
        <taxon>Bacillati</taxon>
        <taxon>Actinomycetota</taxon>
        <taxon>Actinomycetes</taxon>
        <taxon>Pseudonocardiales</taxon>
        <taxon>Pseudonocardiaceae</taxon>
        <taxon>Haloechinothrix</taxon>
    </lineage>
</organism>
<dbReference type="OrthoDB" id="3213687at2"/>
<protein>
    <submittedName>
        <fullName evidence="1">Polyketide cyclase / dehydrase and lipid transport</fullName>
    </submittedName>
</protein>
<proteinExistence type="predicted"/>
<dbReference type="Gene3D" id="3.30.530.20">
    <property type="match status" value="1"/>
</dbReference>
<evidence type="ECO:0000313" key="2">
    <source>
        <dbReference type="Proteomes" id="UP000198348"/>
    </source>
</evidence>
<dbReference type="Proteomes" id="UP000198348">
    <property type="component" value="Unassembled WGS sequence"/>
</dbReference>
<dbReference type="AlphaFoldDB" id="A0A238YB95"/>